<organism evidence="1 2">
    <name type="scientific">Clostridium tagluense</name>
    <dbReference type="NCBI Taxonomy" id="360422"/>
    <lineage>
        <taxon>Bacteria</taxon>
        <taxon>Bacillati</taxon>
        <taxon>Bacillota</taxon>
        <taxon>Clostridia</taxon>
        <taxon>Eubacteriales</taxon>
        <taxon>Clostridiaceae</taxon>
        <taxon>Clostridium</taxon>
    </lineage>
</organism>
<keyword evidence="2" id="KW-1185">Reference proteome</keyword>
<dbReference type="OrthoDB" id="1690769at2"/>
<evidence type="ECO:0000313" key="2">
    <source>
        <dbReference type="Proteomes" id="UP000287872"/>
    </source>
</evidence>
<evidence type="ECO:0000313" key="1">
    <source>
        <dbReference type="EMBL" id="GCD12325.1"/>
    </source>
</evidence>
<evidence type="ECO:0008006" key="3">
    <source>
        <dbReference type="Google" id="ProtNLM"/>
    </source>
</evidence>
<sequence>MLRSINEESSFENNIKEAINAIKSNEYDLARKYLYAGMIENDHSAEVYNLLGIISEYKRDESMACTYYRAAYVFDPTYKPADKNLERVTSFFYIFNKTSIDYGDTIEEECEKSCFAEYSGMQIGNLKNIQVDRKSAC</sequence>
<accession>A0A401URZ8</accession>
<proteinExistence type="predicted"/>
<gene>
    <name evidence="1" type="ORF">Ctaglu_39480</name>
</gene>
<name>A0A401URZ8_9CLOT</name>
<dbReference type="Gene3D" id="1.25.40.10">
    <property type="entry name" value="Tetratricopeptide repeat domain"/>
    <property type="match status" value="1"/>
</dbReference>
<dbReference type="Proteomes" id="UP000287872">
    <property type="component" value="Unassembled WGS sequence"/>
</dbReference>
<dbReference type="AlphaFoldDB" id="A0A401URZ8"/>
<dbReference type="InterPro" id="IPR011990">
    <property type="entry name" value="TPR-like_helical_dom_sf"/>
</dbReference>
<dbReference type="EMBL" id="BHYK01000031">
    <property type="protein sequence ID" value="GCD12325.1"/>
    <property type="molecule type" value="Genomic_DNA"/>
</dbReference>
<dbReference type="SUPFAM" id="SSF48452">
    <property type="entry name" value="TPR-like"/>
    <property type="match status" value="1"/>
</dbReference>
<protein>
    <recommendedName>
        <fullName evidence="3">Tetratricopeptide repeat protein</fullName>
    </recommendedName>
</protein>
<comment type="caution">
    <text evidence="1">The sequence shown here is derived from an EMBL/GenBank/DDBJ whole genome shotgun (WGS) entry which is preliminary data.</text>
</comment>
<dbReference type="RefSeq" id="WP_125004933.1">
    <property type="nucleotide sequence ID" value="NZ_BHYK01000031.1"/>
</dbReference>
<reference evidence="1 2" key="1">
    <citation type="submission" date="2018-11" db="EMBL/GenBank/DDBJ databases">
        <title>Genome sequencing and assembly of Clostridium tagluense strain A121.</title>
        <authorList>
            <person name="Murakami T."/>
            <person name="Segawa T."/>
            <person name="Shcherbakova V.A."/>
            <person name="Mori H."/>
            <person name="Yoshimura Y."/>
        </authorList>
    </citation>
    <scope>NUCLEOTIDE SEQUENCE [LARGE SCALE GENOMIC DNA]</scope>
    <source>
        <strain evidence="1 2">A121</strain>
    </source>
</reference>